<feature type="domain" description="PKD" evidence="8">
    <location>
        <begin position="312"/>
        <end position="401"/>
    </location>
</feature>
<feature type="domain" description="PKD" evidence="8">
    <location>
        <begin position="511"/>
        <end position="573"/>
    </location>
</feature>
<accession>A0A643JS17</accession>
<evidence type="ECO:0000256" key="1">
    <source>
        <dbReference type="ARBA" id="ARBA00004141"/>
    </source>
</evidence>
<organism evidence="9">
    <name type="scientific">Haloferax sp. CBA1149</name>
    <dbReference type="NCBI Taxonomy" id="2650753"/>
    <lineage>
        <taxon>Archaea</taxon>
        <taxon>Methanobacteriati</taxon>
        <taxon>Methanobacteriota</taxon>
        <taxon>Stenosarchaea group</taxon>
        <taxon>Halobacteria</taxon>
        <taxon>Halobacteriales</taxon>
        <taxon>Haloferacaceae</taxon>
        <taxon>Haloferax</taxon>
    </lineage>
</organism>
<dbReference type="SMART" id="SM00089">
    <property type="entry name" value="PKD"/>
    <property type="match status" value="8"/>
</dbReference>
<evidence type="ECO:0000256" key="6">
    <source>
        <dbReference type="SAM" id="MobiDB-lite"/>
    </source>
</evidence>
<feature type="compositionally biased region" description="Polar residues" evidence="6">
    <location>
        <begin position="223"/>
        <end position="234"/>
    </location>
</feature>
<evidence type="ECO:0000313" key="9">
    <source>
        <dbReference type="EMBL" id="KAB1184780.1"/>
    </source>
</evidence>
<feature type="domain" description="PKD" evidence="8">
    <location>
        <begin position="219"/>
        <end position="307"/>
    </location>
</feature>
<dbReference type="RefSeq" id="WP_151139944.1">
    <property type="nucleotide sequence ID" value="NZ_VZUS01000006.1"/>
</dbReference>
<keyword evidence="3" id="KW-0677">Repeat</keyword>
<evidence type="ECO:0000256" key="5">
    <source>
        <dbReference type="ARBA" id="ARBA00023136"/>
    </source>
</evidence>
<dbReference type="InterPro" id="IPR022409">
    <property type="entry name" value="PKD/Chitinase_dom"/>
</dbReference>
<comment type="caution">
    <text evidence="9">The sequence shown here is derived from an EMBL/GenBank/DDBJ whole genome shotgun (WGS) entry which is preliminary data.</text>
</comment>
<evidence type="ECO:0000256" key="7">
    <source>
        <dbReference type="SAM" id="Phobius"/>
    </source>
</evidence>
<dbReference type="GO" id="GO:0005886">
    <property type="term" value="C:plasma membrane"/>
    <property type="evidence" value="ECO:0007669"/>
    <property type="project" value="TreeGrafter"/>
</dbReference>
<dbReference type="GO" id="GO:0006816">
    <property type="term" value="P:calcium ion transport"/>
    <property type="evidence" value="ECO:0007669"/>
    <property type="project" value="TreeGrafter"/>
</dbReference>
<feature type="compositionally biased region" description="Low complexity" evidence="6">
    <location>
        <begin position="33"/>
        <end position="42"/>
    </location>
</feature>
<dbReference type="PANTHER" id="PTHR46730">
    <property type="entry name" value="POLYCYSTIN-1"/>
    <property type="match status" value="1"/>
</dbReference>
<keyword evidence="4 7" id="KW-1133">Transmembrane helix</keyword>
<feature type="domain" description="PKD" evidence="8">
    <location>
        <begin position="656"/>
        <end position="740"/>
    </location>
</feature>
<dbReference type="Pfam" id="PF00801">
    <property type="entry name" value="PKD"/>
    <property type="match status" value="1"/>
</dbReference>
<dbReference type="InterPro" id="IPR013783">
    <property type="entry name" value="Ig-like_fold"/>
</dbReference>
<dbReference type="SUPFAM" id="SSF49299">
    <property type="entry name" value="PKD domain"/>
    <property type="match status" value="7"/>
</dbReference>
<proteinExistence type="predicted"/>
<evidence type="ECO:0000259" key="8">
    <source>
        <dbReference type="PROSITE" id="PS50093"/>
    </source>
</evidence>
<feature type="region of interest" description="Disordered" evidence="6">
    <location>
        <begin position="471"/>
        <end position="494"/>
    </location>
</feature>
<reference evidence="9" key="1">
    <citation type="submission" date="2019-09" db="EMBL/GenBank/DDBJ databases">
        <title>Genomic analysis of Haloferax sp. CBA1149.</title>
        <authorList>
            <person name="Roh S.W."/>
        </authorList>
    </citation>
    <scope>NUCLEOTIDE SEQUENCE</scope>
    <source>
        <strain evidence="9">CBA1149</strain>
    </source>
</reference>
<name>A0A643JS17_9EURY</name>
<evidence type="ECO:0000256" key="2">
    <source>
        <dbReference type="ARBA" id="ARBA00022692"/>
    </source>
</evidence>
<protein>
    <submittedName>
        <fullName evidence="9">PKD domain-containing protein</fullName>
    </submittedName>
</protein>
<dbReference type="AlphaFoldDB" id="A0A643JS17"/>
<feature type="domain" description="PKD" evidence="8">
    <location>
        <begin position="402"/>
        <end position="483"/>
    </location>
</feature>
<feature type="transmembrane region" description="Helical" evidence="7">
    <location>
        <begin position="864"/>
        <end position="884"/>
    </location>
</feature>
<dbReference type="InterPro" id="IPR000601">
    <property type="entry name" value="PKD_dom"/>
</dbReference>
<feature type="region of interest" description="Disordered" evidence="6">
    <location>
        <begin position="33"/>
        <end position="56"/>
    </location>
</feature>
<comment type="subcellular location">
    <subcellularLocation>
        <location evidence="1">Membrane</location>
        <topology evidence="1">Multi-pass membrane protein</topology>
    </subcellularLocation>
</comment>
<dbReference type="EMBL" id="VZUS01000006">
    <property type="protein sequence ID" value="KAB1184780.1"/>
    <property type="molecule type" value="Genomic_DNA"/>
</dbReference>
<dbReference type="InterPro" id="IPR035986">
    <property type="entry name" value="PKD_dom_sf"/>
</dbReference>
<dbReference type="Gene3D" id="2.60.40.10">
    <property type="entry name" value="Immunoglobulins"/>
    <property type="match status" value="8"/>
</dbReference>
<dbReference type="PROSITE" id="PS50093">
    <property type="entry name" value="PKD"/>
    <property type="match status" value="7"/>
</dbReference>
<gene>
    <name evidence="9" type="ORF">Hfx1149_17095</name>
</gene>
<feature type="domain" description="PKD" evidence="8">
    <location>
        <begin position="594"/>
        <end position="652"/>
    </location>
</feature>
<feature type="compositionally biased region" description="Polar residues" evidence="6">
    <location>
        <begin position="45"/>
        <end position="56"/>
    </location>
</feature>
<feature type="region of interest" description="Disordered" evidence="6">
    <location>
        <begin position="215"/>
        <end position="234"/>
    </location>
</feature>
<keyword evidence="2 7" id="KW-0812">Transmembrane</keyword>
<feature type="region of interest" description="Disordered" evidence="6">
    <location>
        <begin position="307"/>
        <end position="343"/>
    </location>
</feature>
<feature type="domain" description="PKD" evidence="8">
    <location>
        <begin position="126"/>
        <end position="214"/>
    </location>
</feature>
<dbReference type="Pfam" id="PF18911">
    <property type="entry name" value="PKD_4"/>
    <property type="match status" value="7"/>
</dbReference>
<dbReference type="GO" id="GO:0005261">
    <property type="term" value="F:monoatomic cation channel activity"/>
    <property type="evidence" value="ECO:0007669"/>
    <property type="project" value="TreeGrafter"/>
</dbReference>
<feature type="compositionally biased region" description="Polar residues" evidence="6">
    <location>
        <begin position="130"/>
        <end position="150"/>
    </location>
</feature>
<feature type="region of interest" description="Disordered" evidence="6">
    <location>
        <begin position="122"/>
        <end position="156"/>
    </location>
</feature>
<dbReference type="PANTHER" id="PTHR46730:SF1">
    <property type="entry name" value="PLAT DOMAIN-CONTAINING PROTEIN"/>
    <property type="match status" value="1"/>
</dbReference>
<sequence length="888" mass="94718">MKSLHSNFPLIILLVVVLVLGVAPASTTAASAPTASFTYSPTTPNPDTKITLDASSSSTTGTEIVSYEWDTNGDGLYGYSDDARDGRTSSVTFWSGGTYVVGLRVETSDGKIDTVRKQITVENPAPDPSFTYSPSSPNPDNTISLDASASTDEDGTITDYEWDTNGDGWYGYSDDARDGQTATVSFSSGGTYTVGLQVTDNGGKTRTLTKQITVDNPAPEPSFTYSPSSPNPDNTISLDASASTDEDGTITDYEWDTNGDGWYGYSDDARDGQTATTSFSTGGVYTVGLKVTDNGGKTRTLKKQITVDNPAPEPSFTYSPSSPNPDNTISLDASASTDEDGKITDYEWDTNGDGWYGYSDDARDGQTATTSFSTGGVYTVGLKVTDNGGKTRTLKKQIRIENPQPTAKFTVESVNGLSATLDGGASSDPDGTIVEYQWVIDGRAYEYGQTPTISFSDSGTHEVKLVVTDNGGSEASTTKEVGVSHPPKAEIDGLPPVIPVDQQFELSASGSSDEDGSITSYRWVLPYGETRQGEDISMAVNRPGTSVVKLIVTDDTGNTDTAEAVIQAKTPPQIDVSWSPQNPIDDEPIEFSASSDTPIKSWEWDFDDDGYGDESGQTVETVYEEGGKKEVTLTAVGTDNLEVTIQKTIQVQDVKPHASVSWNPSVPRDGQDVVFTANSTDERLEYEWDFDNDETTDETGPKATYRFKSSGKHVVEMTATDEHGDTAEFSEVVTVQRSATFDVSTDRSAVDTGEELLVKFSGANKLPDTPIQVRLELDLPESGVSVSGVAGSNLASPSSTEFVTIDPGREQSIQLRMQLNERGSYNISGNAVYYIGEVGEGDRRVVAVEPIKIQAGVTETESSAPGFGIVGALVALVLTVAIAVTRAN</sequence>
<dbReference type="CDD" id="cd00146">
    <property type="entry name" value="PKD"/>
    <property type="match status" value="8"/>
</dbReference>
<keyword evidence="5 7" id="KW-0472">Membrane</keyword>
<evidence type="ECO:0000256" key="3">
    <source>
        <dbReference type="ARBA" id="ARBA00022737"/>
    </source>
</evidence>
<feature type="compositionally biased region" description="Polar residues" evidence="6">
    <location>
        <begin position="316"/>
        <end position="336"/>
    </location>
</feature>
<evidence type="ECO:0000256" key="4">
    <source>
        <dbReference type="ARBA" id="ARBA00022989"/>
    </source>
</evidence>